<dbReference type="GO" id="GO:0006071">
    <property type="term" value="P:glycerol metabolic process"/>
    <property type="evidence" value="ECO:0007669"/>
    <property type="project" value="InterPro"/>
</dbReference>
<evidence type="ECO:0000256" key="1">
    <source>
        <dbReference type="ARBA" id="ARBA00022723"/>
    </source>
</evidence>
<keyword evidence="2 5" id="KW-0378">Hydrolase</keyword>
<dbReference type="EC" id="3.1.-.-" evidence="5"/>
<evidence type="ECO:0000313" key="5">
    <source>
        <dbReference type="EMBL" id="CBH74052.1"/>
    </source>
</evidence>
<dbReference type="GO" id="GO:0005829">
    <property type="term" value="C:cytosol"/>
    <property type="evidence" value="ECO:0007669"/>
    <property type="project" value="TreeGrafter"/>
</dbReference>
<dbReference type="PANTHER" id="PTHR30447:SF0">
    <property type="entry name" value="FRUCTOSE-1,6-BISPHOSPHATASE 1 CLASS 2-RELATED"/>
    <property type="match status" value="1"/>
</dbReference>
<dbReference type="EMBL" id="CABO01000003">
    <property type="protein sequence ID" value="CBI00732.1"/>
    <property type="molecule type" value="Genomic_DNA"/>
</dbReference>
<evidence type="ECO:0000256" key="3">
    <source>
        <dbReference type="ARBA" id="ARBA00023211"/>
    </source>
</evidence>
<proteinExistence type="predicted"/>
<accession>E6PC69</accession>
<dbReference type="InterPro" id="IPR004464">
    <property type="entry name" value="FBPase_class-2/SBPase"/>
</dbReference>
<dbReference type="GO" id="GO:0030388">
    <property type="term" value="P:fructose 1,6-bisphosphate metabolic process"/>
    <property type="evidence" value="ECO:0007669"/>
    <property type="project" value="TreeGrafter"/>
</dbReference>
<dbReference type="CDD" id="cd01516">
    <property type="entry name" value="FBPase_glpX"/>
    <property type="match status" value="1"/>
</dbReference>
<organism evidence="5">
    <name type="scientific">mine drainage metagenome</name>
    <dbReference type="NCBI Taxonomy" id="410659"/>
    <lineage>
        <taxon>unclassified sequences</taxon>
        <taxon>metagenomes</taxon>
        <taxon>ecological metagenomes</taxon>
    </lineage>
</organism>
<dbReference type="Pfam" id="PF03320">
    <property type="entry name" value="FBPase_glpX"/>
    <property type="match status" value="1"/>
</dbReference>
<keyword evidence="1" id="KW-0479">Metal-binding</keyword>
<gene>
    <name evidence="5" type="primary">ywjI</name>
    <name evidence="5" type="ORF">CARN1_1939</name>
    <name evidence="6" type="ORF">CARN4_1674</name>
</gene>
<comment type="caution">
    <text evidence="5">The sequence shown here is derived from an EMBL/GenBank/DDBJ whole genome shotgun (WGS) entry which is preliminary data.</text>
</comment>
<dbReference type="GO" id="GO:0006094">
    <property type="term" value="P:gluconeogenesis"/>
    <property type="evidence" value="ECO:0007669"/>
    <property type="project" value="InterPro"/>
</dbReference>
<keyword evidence="3" id="KW-0464">Manganese</keyword>
<reference evidence="5" key="1">
    <citation type="submission" date="2009-10" db="EMBL/GenBank/DDBJ databases">
        <title>Diversity of trophic interactions inside an arsenic-rich microbial ecosystem.</title>
        <authorList>
            <person name="Bertin P.N."/>
            <person name="Heinrich-Salmeron A."/>
            <person name="Pelletier E."/>
            <person name="Goulhen-Chollet F."/>
            <person name="Arsene-Ploetze F."/>
            <person name="Gallien S."/>
            <person name="Calteau A."/>
            <person name="Vallenet D."/>
            <person name="Casiot C."/>
            <person name="Chane-Woon-Ming B."/>
            <person name="Giloteaux L."/>
            <person name="Barakat M."/>
            <person name="Bonnefoy V."/>
            <person name="Bruneel O."/>
            <person name="Chandler M."/>
            <person name="Cleiss J."/>
            <person name="Duran R."/>
            <person name="Elbaz-Poulichet F."/>
            <person name="Fonknechten N."/>
            <person name="Lauga B."/>
            <person name="Mornico D."/>
            <person name="Ortet P."/>
            <person name="Schaeffer C."/>
            <person name="Siguier P."/>
            <person name="Alexander Thil Smith A."/>
            <person name="Van Dorsselaer A."/>
            <person name="Weissenbach J."/>
            <person name="Medigue C."/>
            <person name="Le Paslier D."/>
        </authorList>
    </citation>
    <scope>NUCLEOTIDE SEQUENCE</scope>
</reference>
<sequence>MQARMKPSLDFVTVTERAALAASHWMGRGERDIADGAAVEAMRAALGEMEISGRIVIGEGERDEAPMLFIGEEVGCGGPAVDIAVDPVEGTNLVANGLPNSIAVMAIAPRGGLLHAPDSYMAKLAVGPKAAPHVHIDASVKENLAAVARALEKPIGDICVVILDRPRHGELIEQVRSAGARIKLISDGDVDACIATAIETTGVHVAMGTGGAPEGVLAAAAIKCLGGNFMGRLQPRNPQEAARAQAMGFGDLDRVLAIDDIVKSDDVLFCATGITDGDLVHGVRFYENRARTRSILVQAGGTVRFVSTTHHLGNRR</sequence>
<evidence type="ECO:0000256" key="4">
    <source>
        <dbReference type="ARBA" id="ARBA00023277"/>
    </source>
</evidence>
<protein>
    <submittedName>
        <fullName evidence="5">Putative fructose 1,6-bisphosphatase class II</fullName>
        <ecNumber evidence="5">3.1.-.-</ecNumber>
    </submittedName>
</protein>
<keyword evidence="4" id="KW-0119">Carbohydrate metabolism</keyword>
<evidence type="ECO:0000313" key="6">
    <source>
        <dbReference type="EMBL" id="CBI00732.1"/>
    </source>
</evidence>
<dbReference type="PANTHER" id="PTHR30447">
    <property type="entry name" value="FRUCTOSE-1,6-BISPHOSPHATASE CLASS 2"/>
    <property type="match status" value="1"/>
</dbReference>
<dbReference type="Gene3D" id="3.30.540.10">
    <property type="entry name" value="Fructose-1,6-Bisphosphatase, subunit A, domain 1"/>
    <property type="match status" value="1"/>
</dbReference>
<dbReference type="GO" id="GO:0046872">
    <property type="term" value="F:metal ion binding"/>
    <property type="evidence" value="ECO:0007669"/>
    <property type="project" value="UniProtKB-KW"/>
</dbReference>
<dbReference type="SUPFAM" id="SSF56655">
    <property type="entry name" value="Carbohydrate phosphatase"/>
    <property type="match status" value="1"/>
</dbReference>
<dbReference type="Gene3D" id="3.40.190.90">
    <property type="match status" value="1"/>
</dbReference>
<evidence type="ECO:0000256" key="2">
    <source>
        <dbReference type="ARBA" id="ARBA00022801"/>
    </source>
</evidence>
<dbReference type="NCBIfam" id="TIGR00330">
    <property type="entry name" value="glpX"/>
    <property type="match status" value="1"/>
</dbReference>
<name>E6PC69_9ZZZZ</name>
<dbReference type="AlphaFoldDB" id="E6PC69"/>
<dbReference type="EMBL" id="CABL01000001">
    <property type="protein sequence ID" value="CBH74052.1"/>
    <property type="molecule type" value="Genomic_DNA"/>
</dbReference>
<dbReference type="FunFam" id="3.40.190.90:FF:000001">
    <property type="entry name" value="Fructose-1,6-bisphosphatase"/>
    <property type="match status" value="1"/>
</dbReference>
<dbReference type="PIRSF" id="PIRSF004532">
    <property type="entry name" value="GlpX"/>
    <property type="match status" value="1"/>
</dbReference>
<dbReference type="GO" id="GO:0042132">
    <property type="term" value="F:fructose 1,6-bisphosphate 1-phosphatase activity"/>
    <property type="evidence" value="ECO:0007669"/>
    <property type="project" value="InterPro"/>
</dbReference>